<dbReference type="EMBL" id="KK112921">
    <property type="protein sequence ID" value="KFM58856.1"/>
    <property type="molecule type" value="Genomic_DNA"/>
</dbReference>
<reference evidence="1 2" key="1">
    <citation type="submission" date="2013-11" db="EMBL/GenBank/DDBJ databases">
        <title>Genome sequencing of Stegodyphus mimosarum.</title>
        <authorList>
            <person name="Bechsgaard J."/>
        </authorList>
    </citation>
    <scope>NUCLEOTIDE SEQUENCE [LARGE SCALE GENOMIC DNA]</scope>
</reference>
<proteinExistence type="predicted"/>
<dbReference type="GO" id="GO:0003676">
    <property type="term" value="F:nucleic acid binding"/>
    <property type="evidence" value="ECO:0007669"/>
    <property type="project" value="InterPro"/>
</dbReference>
<protein>
    <recommendedName>
        <fullName evidence="3">Tc1-like transposase DDE domain-containing protein</fullName>
    </recommendedName>
</protein>
<gene>
    <name evidence="1" type="ORF">X975_26253</name>
</gene>
<name>A0A087T167_STEMI</name>
<evidence type="ECO:0008006" key="3">
    <source>
        <dbReference type="Google" id="ProtNLM"/>
    </source>
</evidence>
<dbReference type="OrthoDB" id="6435879at2759"/>
<organism evidence="1 2">
    <name type="scientific">Stegodyphus mimosarum</name>
    <name type="common">African social velvet spider</name>
    <dbReference type="NCBI Taxonomy" id="407821"/>
    <lineage>
        <taxon>Eukaryota</taxon>
        <taxon>Metazoa</taxon>
        <taxon>Ecdysozoa</taxon>
        <taxon>Arthropoda</taxon>
        <taxon>Chelicerata</taxon>
        <taxon>Arachnida</taxon>
        <taxon>Araneae</taxon>
        <taxon>Araneomorphae</taxon>
        <taxon>Entelegynae</taxon>
        <taxon>Eresoidea</taxon>
        <taxon>Eresidae</taxon>
        <taxon>Stegodyphus</taxon>
    </lineage>
</organism>
<accession>A0A087T167</accession>
<dbReference type="Gene3D" id="3.30.420.10">
    <property type="entry name" value="Ribonuclease H-like superfamily/Ribonuclease H"/>
    <property type="match status" value="1"/>
</dbReference>
<keyword evidence="2" id="KW-1185">Reference proteome</keyword>
<dbReference type="AlphaFoldDB" id="A0A087T167"/>
<sequence length="101" mass="11357">MLRYAVFKVNSCSTCTAGHTQASGGTIMLWRTFSLAVLGPLVMVEQTMKDANYLSIIADNLYPYMVSVFPTGNRIFHQDNTSCHKAQIMLEGINKHKDEFH</sequence>
<dbReference type="Proteomes" id="UP000054359">
    <property type="component" value="Unassembled WGS sequence"/>
</dbReference>
<evidence type="ECO:0000313" key="2">
    <source>
        <dbReference type="Proteomes" id="UP000054359"/>
    </source>
</evidence>
<dbReference type="InterPro" id="IPR036397">
    <property type="entry name" value="RNaseH_sf"/>
</dbReference>
<feature type="non-terminal residue" evidence="1">
    <location>
        <position position="101"/>
    </location>
</feature>
<evidence type="ECO:0000313" key="1">
    <source>
        <dbReference type="EMBL" id="KFM58856.1"/>
    </source>
</evidence>
<dbReference type="OMA" id="TIMYPSS"/>